<feature type="binding site" evidence="7">
    <location>
        <begin position="190"/>
        <end position="191"/>
    </location>
    <ligand>
        <name>substrate</name>
    </ligand>
</feature>
<evidence type="ECO:0000256" key="2">
    <source>
        <dbReference type="ARBA" id="ARBA00006717"/>
    </source>
</evidence>
<sequence>MTHETKKHATLVFVRHGQSVWNATNQFTGWVDCDLSDLGVKEAQEGADALKKAHFQFDIMYTSYLKRAIKTGNIILETLDQLWIPVQKSWRLNERMYGGLTGLNKVETVQRHGTEKVLEWRRSFDVPPPDIDEKSEYNPVNDAKYKHLNRKDIPKTECLKDVIIRAIPYWESDILPSLKHGKTVLVAAHGNSIRAILKYLDNIDETIIPNLEIPTGIPLIYEFDEHLKVIPAKDRVEPLQGRFLGDPEKIKAAQESVKNQIKHK</sequence>
<evidence type="ECO:0000256" key="5">
    <source>
        <dbReference type="ARBA" id="ARBA00023235"/>
    </source>
</evidence>
<feature type="binding site" evidence="7">
    <location>
        <begin position="28"/>
        <end position="29"/>
    </location>
    <ligand>
        <name>substrate</name>
    </ligand>
</feature>
<feature type="binding site" evidence="7">
    <location>
        <begin position="121"/>
        <end position="122"/>
    </location>
    <ligand>
        <name>substrate</name>
    </ligand>
</feature>
<evidence type="ECO:0000256" key="3">
    <source>
        <dbReference type="ARBA" id="ARBA00012028"/>
    </source>
</evidence>
<dbReference type="NCBIfam" id="TIGR01258">
    <property type="entry name" value="pgm_1"/>
    <property type="match status" value="1"/>
</dbReference>
<feature type="binding site" evidence="7">
    <location>
        <begin position="94"/>
        <end position="97"/>
    </location>
    <ligand>
        <name>substrate</name>
    </ligand>
</feature>
<keyword evidence="4" id="KW-0324">Glycolysis</keyword>
<dbReference type="OMA" id="MLPYWYD"/>
<comment type="catalytic activity">
    <reaction evidence="1">
        <text>(2R)-2-phosphoglycerate = (2R)-3-phosphoglycerate</text>
        <dbReference type="Rhea" id="RHEA:15901"/>
        <dbReference type="ChEBI" id="CHEBI:58272"/>
        <dbReference type="ChEBI" id="CHEBI:58289"/>
        <dbReference type="EC" id="5.4.2.11"/>
    </reaction>
</comment>
<dbReference type="SUPFAM" id="SSF53254">
    <property type="entry name" value="Phosphoglycerate mutase-like"/>
    <property type="match status" value="1"/>
</dbReference>
<evidence type="ECO:0000256" key="4">
    <source>
        <dbReference type="ARBA" id="ARBA00023152"/>
    </source>
</evidence>
<dbReference type="GO" id="GO:0006096">
    <property type="term" value="P:glycolytic process"/>
    <property type="evidence" value="ECO:0007669"/>
    <property type="project" value="UniProtKB-KW"/>
</dbReference>
<evidence type="ECO:0000256" key="1">
    <source>
        <dbReference type="ARBA" id="ARBA00000380"/>
    </source>
</evidence>
<keyword evidence="5" id="KW-0413">Isomerase</keyword>
<feature type="binding site" evidence="7">
    <location>
        <position position="67"/>
    </location>
    <ligand>
        <name>substrate</name>
    </ligand>
</feature>
<evidence type="ECO:0000256" key="8">
    <source>
        <dbReference type="PIRSR" id="PIRSR613078-3"/>
    </source>
</evidence>
<dbReference type="InterPro" id="IPR013078">
    <property type="entry name" value="His_Pase_superF_clade-1"/>
</dbReference>
<dbReference type="GO" id="GO:0004619">
    <property type="term" value="F:phosphoglycerate mutase activity"/>
    <property type="evidence" value="ECO:0007669"/>
    <property type="project" value="UniProtKB-EC"/>
</dbReference>
<name>X6P0R7_RETFI</name>
<feature type="binding site" evidence="7">
    <location>
        <begin position="15"/>
        <end position="22"/>
    </location>
    <ligand>
        <name>substrate</name>
    </ligand>
</feature>
<dbReference type="CDD" id="cd07067">
    <property type="entry name" value="HP_PGM_like"/>
    <property type="match status" value="1"/>
</dbReference>
<dbReference type="InterPro" id="IPR029033">
    <property type="entry name" value="His_PPase_superfam"/>
</dbReference>
<keyword evidence="10" id="KW-1185">Reference proteome</keyword>
<comment type="caution">
    <text evidence="9">The sequence shown here is derived from an EMBL/GenBank/DDBJ whole genome shotgun (WGS) entry which is preliminary data.</text>
</comment>
<dbReference type="Pfam" id="PF00300">
    <property type="entry name" value="His_Phos_1"/>
    <property type="match status" value="2"/>
</dbReference>
<protein>
    <recommendedName>
        <fullName evidence="3">phosphoglycerate mutase (2,3-diphosphoglycerate-dependent)</fullName>
        <ecNumber evidence="3">5.4.2.11</ecNumber>
    </recommendedName>
</protein>
<evidence type="ECO:0000256" key="6">
    <source>
        <dbReference type="PIRSR" id="PIRSR613078-1"/>
    </source>
</evidence>
<dbReference type="Proteomes" id="UP000023152">
    <property type="component" value="Unassembled WGS sequence"/>
</dbReference>
<dbReference type="NCBIfam" id="NF010713">
    <property type="entry name" value="PRK14115.1"/>
    <property type="match status" value="1"/>
</dbReference>
<feature type="binding site" evidence="7">
    <location>
        <position position="105"/>
    </location>
    <ligand>
        <name>substrate</name>
    </ligand>
</feature>
<proteinExistence type="inferred from homology"/>
<comment type="similarity">
    <text evidence="2">Belongs to the phosphoglycerate mutase family. BPG-dependent PGAM subfamily.</text>
</comment>
<feature type="active site" description="Proton donor/acceptor" evidence="6">
    <location>
        <position position="94"/>
    </location>
</feature>
<dbReference type="OrthoDB" id="354304at2759"/>
<dbReference type="EMBL" id="ASPP01004440">
    <property type="protein sequence ID" value="ETO32160.1"/>
    <property type="molecule type" value="Genomic_DNA"/>
</dbReference>
<feature type="active site" description="Tele-phosphohistidine intermediate" evidence="6">
    <location>
        <position position="16"/>
    </location>
</feature>
<dbReference type="HAMAP" id="MF_01039">
    <property type="entry name" value="PGAM_GpmA"/>
    <property type="match status" value="1"/>
</dbReference>
<dbReference type="AlphaFoldDB" id="X6P0R7"/>
<feature type="site" description="Transition state stabilizer" evidence="8">
    <location>
        <position position="189"/>
    </location>
</feature>
<dbReference type="InterPro" id="IPR005952">
    <property type="entry name" value="Phosphogly_mut1"/>
</dbReference>
<reference evidence="9 10" key="1">
    <citation type="journal article" date="2013" name="Curr. Biol.">
        <title>The Genome of the Foraminiferan Reticulomyxa filosa.</title>
        <authorList>
            <person name="Glockner G."/>
            <person name="Hulsmann N."/>
            <person name="Schleicher M."/>
            <person name="Noegel A.A."/>
            <person name="Eichinger L."/>
            <person name="Gallinger C."/>
            <person name="Pawlowski J."/>
            <person name="Sierra R."/>
            <person name="Euteneuer U."/>
            <person name="Pillet L."/>
            <person name="Moustafa A."/>
            <person name="Platzer M."/>
            <person name="Groth M."/>
            <person name="Szafranski K."/>
            <person name="Schliwa M."/>
        </authorList>
    </citation>
    <scope>NUCLEOTIDE SEQUENCE [LARGE SCALE GENOMIC DNA]</scope>
</reference>
<gene>
    <name evidence="9" type="ORF">RFI_04957</name>
</gene>
<dbReference type="Gene3D" id="3.40.50.1240">
    <property type="entry name" value="Phosphoglycerate mutase-like"/>
    <property type="match status" value="1"/>
</dbReference>
<evidence type="ECO:0000313" key="9">
    <source>
        <dbReference type="EMBL" id="ETO32160.1"/>
    </source>
</evidence>
<accession>X6P0R7</accession>
<organism evidence="9 10">
    <name type="scientific">Reticulomyxa filosa</name>
    <dbReference type="NCBI Taxonomy" id="46433"/>
    <lineage>
        <taxon>Eukaryota</taxon>
        <taxon>Sar</taxon>
        <taxon>Rhizaria</taxon>
        <taxon>Retaria</taxon>
        <taxon>Foraminifera</taxon>
        <taxon>Monothalamids</taxon>
        <taxon>Reticulomyxidae</taxon>
        <taxon>Reticulomyxa</taxon>
    </lineage>
</organism>
<evidence type="ECO:0000256" key="7">
    <source>
        <dbReference type="PIRSR" id="PIRSR613078-2"/>
    </source>
</evidence>
<dbReference type="FunFam" id="3.40.50.1240:FF:000003">
    <property type="entry name" value="2,3-bisphosphoglycerate-dependent phosphoglycerate mutase"/>
    <property type="match status" value="1"/>
</dbReference>
<dbReference type="EC" id="5.4.2.11" evidence="3"/>
<dbReference type="PANTHER" id="PTHR11931">
    <property type="entry name" value="PHOSPHOGLYCERATE MUTASE"/>
    <property type="match status" value="1"/>
</dbReference>
<dbReference type="SMART" id="SM00855">
    <property type="entry name" value="PGAM"/>
    <property type="match status" value="1"/>
</dbReference>
<evidence type="ECO:0000313" key="10">
    <source>
        <dbReference type="Proteomes" id="UP000023152"/>
    </source>
</evidence>